<keyword evidence="10" id="KW-0012">Acyltransferase</keyword>
<evidence type="ECO:0000259" key="9">
    <source>
        <dbReference type="PROSITE" id="PS51873"/>
    </source>
</evidence>
<dbReference type="AlphaFoldDB" id="A0A6J8ALP3"/>
<dbReference type="SUPFAM" id="SSF57850">
    <property type="entry name" value="RING/U-box"/>
    <property type="match status" value="1"/>
</dbReference>
<organism evidence="10 11">
    <name type="scientific">Mytilus coruscus</name>
    <name type="common">Sea mussel</name>
    <dbReference type="NCBI Taxonomy" id="42192"/>
    <lineage>
        <taxon>Eukaryota</taxon>
        <taxon>Metazoa</taxon>
        <taxon>Spiralia</taxon>
        <taxon>Lophotrochozoa</taxon>
        <taxon>Mollusca</taxon>
        <taxon>Bivalvia</taxon>
        <taxon>Autobranchia</taxon>
        <taxon>Pteriomorphia</taxon>
        <taxon>Mytilida</taxon>
        <taxon>Mytiloidea</taxon>
        <taxon>Mytilidae</taxon>
        <taxon>Mytilinae</taxon>
        <taxon>Mytilus</taxon>
    </lineage>
</organism>
<keyword evidence="6" id="KW-0833">Ubl conjugation pathway</keyword>
<evidence type="ECO:0000256" key="6">
    <source>
        <dbReference type="ARBA" id="ARBA00022786"/>
    </source>
</evidence>
<keyword evidence="3" id="KW-0479">Metal-binding</keyword>
<dbReference type="Gene3D" id="1.20.120.1750">
    <property type="match status" value="1"/>
</dbReference>
<dbReference type="GO" id="GO:0008270">
    <property type="term" value="F:zinc ion binding"/>
    <property type="evidence" value="ECO:0007669"/>
    <property type="project" value="UniProtKB-KW"/>
</dbReference>
<keyword evidence="11" id="KW-1185">Reference proteome</keyword>
<gene>
    <name evidence="10" type="ORF">MCOR_8966</name>
</gene>
<comment type="pathway">
    <text evidence="1">Protein modification; protein ubiquitination.</text>
</comment>
<evidence type="ECO:0000313" key="10">
    <source>
        <dbReference type="EMBL" id="CAC5369956.1"/>
    </source>
</evidence>
<accession>A0A6J8ALP3</accession>
<dbReference type="EC" id="2.3.2.31" evidence="10"/>
<evidence type="ECO:0000256" key="4">
    <source>
        <dbReference type="ARBA" id="ARBA00022737"/>
    </source>
</evidence>
<dbReference type="Proteomes" id="UP000507470">
    <property type="component" value="Unassembled WGS sequence"/>
</dbReference>
<dbReference type="PANTHER" id="PTHR22770">
    <property type="entry name" value="UBIQUITIN CONJUGATING ENZYME 7 INTERACTING PROTEIN-RELATED"/>
    <property type="match status" value="1"/>
</dbReference>
<protein>
    <submittedName>
        <fullName evidence="10">RNF216</fullName>
        <ecNumber evidence="10">2.3.2.31</ecNumber>
    </submittedName>
</protein>
<dbReference type="InterPro" id="IPR047546">
    <property type="entry name" value="Rcat_RBR_RNF216"/>
</dbReference>
<dbReference type="InterPro" id="IPR051628">
    <property type="entry name" value="LUBAC_E3_Ligases"/>
</dbReference>
<dbReference type="Pfam" id="PF26200">
    <property type="entry name" value="Rcat_RNF216"/>
    <property type="match status" value="1"/>
</dbReference>
<dbReference type="PROSITE" id="PS51873">
    <property type="entry name" value="TRIAD"/>
    <property type="match status" value="1"/>
</dbReference>
<dbReference type="PANTHER" id="PTHR22770:SF47">
    <property type="entry name" value="E3 UBIQUITIN-PROTEIN LIGASE RNF216"/>
    <property type="match status" value="1"/>
</dbReference>
<feature type="domain" description="RING-type" evidence="9">
    <location>
        <begin position="1"/>
        <end position="106"/>
    </location>
</feature>
<evidence type="ECO:0000256" key="2">
    <source>
        <dbReference type="ARBA" id="ARBA00022679"/>
    </source>
</evidence>
<keyword evidence="2 10" id="KW-0808">Transferase</keyword>
<evidence type="ECO:0000256" key="7">
    <source>
        <dbReference type="ARBA" id="ARBA00022833"/>
    </source>
</evidence>
<dbReference type="OrthoDB" id="10009520at2759"/>
<keyword evidence="4" id="KW-0677">Repeat</keyword>
<reference evidence="10 11" key="1">
    <citation type="submission" date="2020-06" db="EMBL/GenBank/DDBJ databases">
        <authorList>
            <person name="Li R."/>
            <person name="Bekaert M."/>
        </authorList>
    </citation>
    <scope>NUCLEOTIDE SEQUENCE [LARGE SCALE GENOMIC DNA]</scope>
    <source>
        <strain evidence="11">wild</strain>
    </source>
</reference>
<evidence type="ECO:0000256" key="5">
    <source>
        <dbReference type="ARBA" id="ARBA00022771"/>
    </source>
</evidence>
<name>A0A6J8ALP3_MYTCO</name>
<evidence type="ECO:0000256" key="8">
    <source>
        <dbReference type="SAM" id="MobiDB-lite"/>
    </source>
</evidence>
<keyword evidence="5" id="KW-0863">Zinc-finger</keyword>
<dbReference type="InterPro" id="IPR044066">
    <property type="entry name" value="TRIAD_supradom"/>
</dbReference>
<keyword evidence="7" id="KW-0862">Zinc</keyword>
<evidence type="ECO:0000313" key="11">
    <source>
        <dbReference type="Proteomes" id="UP000507470"/>
    </source>
</evidence>
<sequence length="168" mass="19625">MLIQLVETCRYCKEDWTEHFGKRCDEIEKKDEVKLRLQFEEKMTEAKIRTCHKCKAKFTKSDGCNKMTCRCGAKMCYICRKPNIDYDHFCRHFRDPNKGKHCTECTACSLWSNPEQDDERAVAEIRKEAEEVRKTMGYDNEKLIGAPDEPPSKKPRIVPPGHPHAQVV</sequence>
<feature type="region of interest" description="Disordered" evidence="8">
    <location>
        <begin position="134"/>
        <end position="168"/>
    </location>
</feature>
<evidence type="ECO:0000256" key="1">
    <source>
        <dbReference type="ARBA" id="ARBA00004906"/>
    </source>
</evidence>
<dbReference type="EMBL" id="CACVKT020001634">
    <property type="protein sequence ID" value="CAC5369956.1"/>
    <property type="molecule type" value="Genomic_DNA"/>
</dbReference>
<proteinExistence type="predicted"/>
<evidence type="ECO:0000256" key="3">
    <source>
        <dbReference type="ARBA" id="ARBA00022723"/>
    </source>
</evidence>
<dbReference type="CDD" id="cd20353">
    <property type="entry name" value="Rcat_RBR_RNF216"/>
    <property type="match status" value="1"/>
</dbReference>
<dbReference type="GO" id="GO:0061630">
    <property type="term" value="F:ubiquitin protein ligase activity"/>
    <property type="evidence" value="ECO:0007669"/>
    <property type="project" value="UniProtKB-EC"/>
</dbReference>